<keyword evidence="12" id="KW-1185">Reference proteome</keyword>
<dbReference type="GO" id="GO:0005794">
    <property type="term" value="C:Golgi apparatus"/>
    <property type="evidence" value="ECO:0007669"/>
    <property type="project" value="TreeGrafter"/>
</dbReference>
<name>A0A9N9XKS2_PHYSR</name>
<accession>A0A9N9XKS2</accession>
<evidence type="ECO:0000256" key="5">
    <source>
        <dbReference type="ARBA" id="ARBA00022824"/>
    </source>
</evidence>
<keyword evidence="3 10" id="KW-0813">Transport</keyword>
<evidence type="ECO:0000256" key="8">
    <source>
        <dbReference type="ARBA" id="ARBA00023098"/>
    </source>
</evidence>
<evidence type="ECO:0000256" key="1">
    <source>
        <dbReference type="ARBA" id="ARBA00004477"/>
    </source>
</evidence>
<evidence type="ECO:0000256" key="10">
    <source>
        <dbReference type="RuleBase" id="RU368065"/>
    </source>
</evidence>
<dbReference type="GO" id="GO:0016125">
    <property type="term" value="P:sterol metabolic process"/>
    <property type="evidence" value="ECO:0007669"/>
    <property type="project" value="UniProtKB-UniRule"/>
</dbReference>
<organism evidence="11 12">
    <name type="scientific">Phyllotreta striolata</name>
    <name type="common">Striped flea beetle</name>
    <name type="synonym">Crioceris striolata</name>
    <dbReference type="NCBI Taxonomy" id="444603"/>
    <lineage>
        <taxon>Eukaryota</taxon>
        <taxon>Metazoa</taxon>
        <taxon>Ecdysozoa</taxon>
        <taxon>Arthropoda</taxon>
        <taxon>Hexapoda</taxon>
        <taxon>Insecta</taxon>
        <taxon>Pterygota</taxon>
        <taxon>Neoptera</taxon>
        <taxon>Endopterygota</taxon>
        <taxon>Coleoptera</taxon>
        <taxon>Polyphaga</taxon>
        <taxon>Cucujiformia</taxon>
        <taxon>Chrysomeloidea</taxon>
        <taxon>Chrysomelidae</taxon>
        <taxon>Galerucinae</taxon>
        <taxon>Alticini</taxon>
        <taxon>Phyllotreta</taxon>
    </lineage>
</organism>
<keyword evidence="4 10" id="KW-0812">Transmembrane</keyword>
<dbReference type="PANTHER" id="PTHR14467">
    <property type="entry name" value="ARV1"/>
    <property type="match status" value="1"/>
</dbReference>
<sequence>MKKRDVILEKYYCINCGSQVKSLYKEYSPSVLKLTKCPSCKRIADKYVEYDLVIVVIDLILLRIMAYRHILLNSEFKIFWKISIGLIFLETYSDWIFLKESSSSRSLKDLNSTLFQNKDLIYQDDLKFYEMSIKTALGFSSFIIVAYFLTAGYSYLRKTEPVTFKVIWKAVALSTCGSILLLPSLIWETYIQEFHVLFVSMYTTLSQLLAHKAISNSEKIWSLLVIFLAHVVKMFIMNTTLTQLVINSDYLIIK</sequence>
<evidence type="ECO:0000256" key="6">
    <source>
        <dbReference type="ARBA" id="ARBA00022989"/>
    </source>
</evidence>
<gene>
    <name evidence="11" type="ORF">PHYEVI_LOCUS1897</name>
</gene>
<keyword evidence="9 10" id="KW-0472">Membrane</keyword>
<proteinExistence type="inferred from homology"/>
<feature type="transmembrane region" description="Helical" evidence="10">
    <location>
        <begin position="220"/>
        <end position="246"/>
    </location>
</feature>
<dbReference type="PANTHER" id="PTHR14467:SF0">
    <property type="entry name" value="PROTEIN ARV1"/>
    <property type="match status" value="1"/>
</dbReference>
<comment type="function">
    <text evidence="10">Mediator of sterol homeostasis involved in sterol uptake, trafficking and distribution into membranes.</text>
</comment>
<dbReference type="OrthoDB" id="2192830at2759"/>
<keyword evidence="6 10" id="KW-1133">Transmembrane helix</keyword>
<dbReference type="GO" id="GO:0006665">
    <property type="term" value="P:sphingolipid metabolic process"/>
    <property type="evidence" value="ECO:0007669"/>
    <property type="project" value="TreeGrafter"/>
</dbReference>
<dbReference type="EMBL" id="OU900103">
    <property type="protein sequence ID" value="CAG9855446.1"/>
    <property type="molecule type" value="Genomic_DNA"/>
</dbReference>
<dbReference type="Proteomes" id="UP001153712">
    <property type="component" value="Chromosome 10"/>
</dbReference>
<evidence type="ECO:0000256" key="2">
    <source>
        <dbReference type="ARBA" id="ARBA00009187"/>
    </source>
</evidence>
<dbReference type="GO" id="GO:0032366">
    <property type="term" value="P:intracellular sterol transport"/>
    <property type="evidence" value="ECO:0007669"/>
    <property type="project" value="UniProtKB-UniRule"/>
</dbReference>
<dbReference type="GO" id="GO:0097036">
    <property type="term" value="P:regulation of plasma membrane sterol distribution"/>
    <property type="evidence" value="ECO:0007669"/>
    <property type="project" value="UniProtKB-UniRule"/>
</dbReference>
<reference evidence="11" key="1">
    <citation type="submission" date="2022-01" db="EMBL/GenBank/DDBJ databases">
        <authorList>
            <person name="King R."/>
        </authorList>
    </citation>
    <scope>NUCLEOTIDE SEQUENCE</scope>
</reference>
<dbReference type="Pfam" id="PF04161">
    <property type="entry name" value="Arv1"/>
    <property type="match status" value="1"/>
</dbReference>
<evidence type="ECO:0000256" key="7">
    <source>
        <dbReference type="ARBA" id="ARBA00023055"/>
    </source>
</evidence>
<comment type="similarity">
    <text evidence="2 10">Belongs to the ARV1 family.</text>
</comment>
<dbReference type="GO" id="GO:0032541">
    <property type="term" value="C:cortical endoplasmic reticulum"/>
    <property type="evidence" value="ECO:0007669"/>
    <property type="project" value="TreeGrafter"/>
</dbReference>
<dbReference type="AlphaFoldDB" id="A0A9N9XKS2"/>
<evidence type="ECO:0000256" key="3">
    <source>
        <dbReference type="ARBA" id="ARBA00022448"/>
    </source>
</evidence>
<dbReference type="InterPro" id="IPR007290">
    <property type="entry name" value="Arv1"/>
</dbReference>
<keyword evidence="7 10" id="KW-0445">Lipid transport</keyword>
<evidence type="ECO:0000256" key="9">
    <source>
        <dbReference type="ARBA" id="ARBA00023136"/>
    </source>
</evidence>
<evidence type="ECO:0000313" key="12">
    <source>
        <dbReference type="Proteomes" id="UP001153712"/>
    </source>
</evidence>
<feature type="transmembrane region" description="Helical" evidence="10">
    <location>
        <begin position="167"/>
        <end position="187"/>
    </location>
</feature>
<comment type="subcellular location">
    <subcellularLocation>
        <location evidence="1 10">Endoplasmic reticulum membrane</location>
        <topology evidence="1 10">Multi-pass membrane protein</topology>
    </subcellularLocation>
</comment>
<keyword evidence="5 10" id="KW-0256">Endoplasmic reticulum</keyword>
<feature type="transmembrane region" description="Helical" evidence="10">
    <location>
        <begin position="48"/>
        <end position="66"/>
    </location>
</feature>
<dbReference type="GO" id="GO:0005789">
    <property type="term" value="C:endoplasmic reticulum membrane"/>
    <property type="evidence" value="ECO:0007669"/>
    <property type="project" value="UniProtKB-SubCell"/>
</dbReference>
<evidence type="ECO:0000256" key="4">
    <source>
        <dbReference type="ARBA" id="ARBA00022692"/>
    </source>
</evidence>
<evidence type="ECO:0000313" key="11">
    <source>
        <dbReference type="EMBL" id="CAG9855446.1"/>
    </source>
</evidence>
<feature type="transmembrane region" description="Helical" evidence="10">
    <location>
        <begin position="136"/>
        <end position="155"/>
    </location>
</feature>
<protein>
    <recommendedName>
        <fullName evidence="10">Protein ARV</fullName>
    </recommendedName>
</protein>
<keyword evidence="8 10" id="KW-0443">Lipid metabolism</keyword>